<dbReference type="AlphaFoldDB" id="A0A9P8VUG7"/>
<dbReference type="InterPro" id="IPR007817">
    <property type="entry name" value="Isocyanide_synthase_DIT1"/>
</dbReference>
<evidence type="ECO:0000313" key="2">
    <source>
        <dbReference type="Proteomes" id="UP000777438"/>
    </source>
</evidence>
<dbReference type="OrthoDB" id="429813at2759"/>
<keyword evidence="2" id="KW-1185">Reference proteome</keyword>
<dbReference type="PANTHER" id="PTHR37285:SF5">
    <property type="entry name" value="SPORE WALL MATURATION PROTEIN DIT1"/>
    <property type="match status" value="1"/>
</dbReference>
<accession>A0A9P8VUG7</accession>
<dbReference type="EMBL" id="JAGPYM010000044">
    <property type="protein sequence ID" value="KAH6873803.1"/>
    <property type="molecule type" value="Genomic_DNA"/>
</dbReference>
<reference evidence="1 2" key="1">
    <citation type="journal article" date="2021" name="Nat. Commun.">
        <title>Genetic determinants of endophytism in the Arabidopsis root mycobiome.</title>
        <authorList>
            <person name="Mesny F."/>
            <person name="Miyauchi S."/>
            <person name="Thiergart T."/>
            <person name="Pickel B."/>
            <person name="Atanasova L."/>
            <person name="Karlsson M."/>
            <person name="Huettel B."/>
            <person name="Barry K.W."/>
            <person name="Haridas S."/>
            <person name="Chen C."/>
            <person name="Bauer D."/>
            <person name="Andreopoulos W."/>
            <person name="Pangilinan J."/>
            <person name="LaButti K."/>
            <person name="Riley R."/>
            <person name="Lipzen A."/>
            <person name="Clum A."/>
            <person name="Drula E."/>
            <person name="Henrissat B."/>
            <person name="Kohler A."/>
            <person name="Grigoriev I.V."/>
            <person name="Martin F.M."/>
            <person name="Hacquard S."/>
        </authorList>
    </citation>
    <scope>NUCLEOTIDE SEQUENCE [LARGE SCALE GENOMIC DNA]</scope>
    <source>
        <strain evidence="1 2">MPI-CAGE-CH-0241</strain>
    </source>
</reference>
<gene>
    <name evidence="1" type="ORF">B0T10DRAFT_416194</name>
</gene>
<proteinExistence type="predicted"/>
<dbReference type="Pfam" id="PF05141">
    <property type="entry name" value="DIT1_PvcA"/>
    <property type="match status" value="1"/>
</dbReference>
<name>A0A9P8VUG7_9HYPO</name>
<sequence>MQVTETSTKILAIIFEYALNKFDDSMERLAAGMPKFLSVIETFVMAGNRVDMCLPAFPFKSANKVYKVFGILPDKAEELALHRLNDMCARIRDVYGPGAKLTIISDGLVYNDLLSIPDRDTWAYGEALRAMALEKGFDHIDFSRLRDLVKFPLPEKLQEITYVANATNFRRSLLNRYGKDDLDIDHEIATNPDTLMTYRGYRRFLESDLQYIFQTGKGRSSNGYKRDVKYLAKEMLIRGYAFAGAVKDAFPNHLRLSIHQSTGEHKVSMSLLNTRTGFTTPWHCSVALRADGEWISAPMGDFKKDAKMEIVYEDGRPSYFQEKTQVAFDGEEPTST</sequence>
<dbReference type="Proteomes" id="UP000777438">
    <property type="component" value="Unassembled WGS sequence"/>
</dbReference>
<dbReference type="PANTHER" id="PTHR37285">
    <property type="entry name" value="SPORE WALL MATURATION PROTEIN DIT1"/>
    <property type="match status" value="1"/>
</dbReference>
<evidence type="ECO:0000313" key="1">
    <source>
        <dbReference type="EMBL" id="KAH6873803.1"/>
    </source>
</evidence>
<organism evidence="1 2">
    <name type="scientific">Thelonectria olida</name>
    <dbReference type="NCBI Taxonomy" id="1576542"/>
    <lineage>
        <taxon>Eukaryota</taxon>
        <taxon>Fungi</taxon>
        <taxon>Dikarya</taxon>
        <taxon>Ascomycota</taxon>
        <taxon>Pezizomycotina</taxon>
        <taxon>Sordariomycetes</taxon>
        <taxon>Hypocreomycetidae</taxon>
        <taxon>Hypocreales</taxon>
        <taxon>Nectriaceae</taxon>
        <taxon>Thelonectria</taxon>
    </lineage>
</organism>
<protein>
    <submittedName>
        <fullName evidence="1">Pyoverdine/dityrosine biosynthesis protein-domain-containing protein</fullName>
    </submittedName>
</protein>
<comment type="caution">
    <text evidence="1">The sequence shown here is derived from an EMBL/GenBank/DDBJ whole genome shotgun (WGS) entry which is preliminary data.</text>
</comment>